<gene>
    <name evidence="2" type="ORF">C1I91_07420</name>
</gene>
<dbReference type="RefSeq" id="WP_128212291.1">
    <property type="nucleotide sequence ID" value="NZ_CP025746.1"/>
</dbReference>
<dbReference type="InterPro" id="IPR007484">
    <property type="entry name" value="Peptidase_M28"/>
</dbReference>
<dbReference type="OrthoDB" id="9762302at2"/>
<feature type="domain" description="Peptidase M28" evidence="1">
    <location>
        <begin position="107"/>
        <end position="308"/>
    </location>
</feature>
<dbReference type="InterPro" id="IPR045175">
    <property type="entry name" value="M28_fam"/>
</dbReference>
<sequence length="318" mass="35388">MKTKVNLVVVLVLILFLLASTTYGWQKSVKADVRGDEAVVNSLKDNMNKFCKDIGPRDYNNYDNLEKSKKYIMDKFESMGYNICVQDFQIGDKTFSNITATKNCVNNNKNAKTILVGAHYDSSTAAADGGATGISALLTLADLYKGSNSNYNVRFAAFVNGEKVFANTNQMGSKVYSDYIKNDKQNIESVIILDSLGYYSDKSLSQRYPFIGPVMPNKGNFLAIVGNSSSDNLTKGVTNYFEKSCNVPVKSIKEGLLIGSDIKDSYSFSENGFKTILVTDTSVYRFDDINKADDSIKNINFDYMSCIVKNIKDYLINY</sequence>
<dbReference type="Gene3D" id="3.40.630.10">
    <property type="entry name" value="Zn peptidases"/>
    <property type="match status" value="1"/>
</dbReference>
<evidence type="ECO:0000313" key="2">
    <source>
        <dbReference type="EMBL" id="QAA31478.1"/>
    </source>
</evidence>
<dbReference type="AlphaFoldDB" id="A0A3R5TEE8"/>
<dbReference type="SUPFAM" id="SSF53187">
    <property type="entry name" value="Zn-dependent exopeptidases"/>
    <property type="match status" value="1"/>
</dbReference>
<dbReference type="Pfam" id="PF04389">
    <property type="entry name" value="Peptidase_M28"/>
    <property type="match status" value="1"/>
</dbReference>
<protein>
    <recommendedName>
        <fullName evidence="1">Peptidase M28 domain-containing protein</fullName>
    </recommendedName>
</protein>
<dbReference type="Proteomes" id="UP000286268">
    <property type="component" value="Chromosome"/>
</dbReference>
<dbReference type="EMBL" id="CP025746">
    <property type="protein sequence ID" value="QAA31478.1"/>
    <property type="molecule type" value="Genomic_DNA"/>
</dbReference>
<dbReference type="GO" id="GO:0006508">
    <property type="term" value="P:proteolysis"/>
    <property type="evidence" value="ECO:0007669"/>
    <property type="project" value="InterPro"/>
</dbReference>
<reference evidence="2 3" key="1">
    <citation type="submission" date="2018-01" db="EMBL/GenBank/DDBJ databases">
        <title>Genome Sequencing and Assembly of Anaerobacter polyendosporus strain CT4.</title>
        <authorList>
            <person name="Tachaapaikoon C."/>
            <person name="Sutheeworapong S."/>
            <person name="Jenjaroenpun P."/>
            <person name="Wongsurawat T."/>
            <person name="Nookeaw I."/>
            <person name="Cheawchanlertfa P."/>
            <person name="Kosugi A."/>
            <person name="Cheevadhanarak S."/>
            <person name="Ratanakhanokchai K."/>
        </authorList>
    </citation>
    <scope>NUCLEOTIDE SEQUENCE [LARGE SCALE GENOMIC DNA]</scope>
    <source>
        <strain evidence="2 3">CT4</strain>
    </source>
</reference>
<dbReference type="GO" id="GO:0008235">
    <property type="term" value="F:metalloexopeptidase activity"/>
    <property type="evidence" value="ECO:0007669"/>
    <property type="project" value="InterPro"/>
</dbReference>
<name>A0A3R5TEE8_9CLOT</name>
<organism evidence="2 3">
    <name type="scientific">Clostridium manihotivorum</name>
    <dbReference type="NCBI Taxonomy" id="2320868"/>
    <lineage>
        <taxon>Bacteria</taxon>
        <taxon>Bacillati</taxon>
        <taxon>Bacillota</taxon>
        <taxon>Clostridia</taxon>
        <taxon>Eubacteriales</taxon>
        <taxon>Clostridiaceae</taxon>
        <taxon>Clostridium</taxon>
    </lineage>
</organism>
<evidence type="ECO:0000313" key="3">
    <source>
        <dbReference type="Proteomes" id="UP000286268"/>
    </source>
</evidence>
<keyword evidence="3" id="KW-1185">Reference proteome</keyword>
<dbReference type="PANTHER" id="PTHR12147">
    <property type="entry name" value="METALLOPEPTIDASE M28 FAMILY MEMBER"/>
    <property type="match status" value="1"/>
</dbReference>
<proteinExistence type="predicted"/>
<evidence type="ECO:0000259" key="1">
    <source>
        <dbReference type="Pfam" id="PF04389"/>
    </source>
</evidence>
<dbReference type="PANTHER" id="PTHR12147:SF26">
    <property type="entry name" value="PEPTIDASE M28 DOMAIN-CONTAINING PROTEIN"/>
    <property type="match status" value="1"/>
</dbReference>
<dbReference type="KEGG" id="cmah:C1I91_07420"/>
<accession>A0A3R5TEE8</accession>